<reference evidence="3" key="1">
    <citation type="journal article" date="2019" name="Int. J. Syst. Evol. Microbiol.">
        <title>The Global Catalogue of Microorganisms (GCM) 10K type strain sequencing project: providing services to taxonomists for standard genome sequencing and annotation.</title>
        <authorList>
            <consortium name="The Broad Institute Genomics Platform"/>
            <consortium name="The Broad Institute Genome Sequencing Center for Infectious Disease"/>
            <person name="Wu L."/>
            <person name="Ma J."/>
        </authorList>
    </citation>
    <scope>NUCLEOTIDE SEQUENCE [LARGE SCALE GENOMIC DNA]</scope>
    <source>
        <strain evidence="3">JCM 17217</strain>
    </source>
</reference>
<gene>
    <name evidence="2" type="ORF">GCM10022407_40200</name>
</gene>
<evidence type="ECO:0000313" key="3">
    <source>
        <dbReference type="Proteomes" id="UP001501556"/>
    </source>
</evidence>
<evidence type="ECO:0000259" key="1">
    <source>
        <dbReference type="PROSITE" id="PS50914"/>
    </source>
</evidence>
<comment type="caution">
    <text evidence="2">The sequence shown here is derived from an EMBL/GenBank/DDBJ whole genome shotgun (WGS) entry which is preliminary data.</text>
</comment>
<dbReference type="PROSITE" id="PS50914">
    <property type="entry name" value="BON"/>
    <property type="match status" value="1"/>
</dbReference>
<proteinExistence type="predicted"/>
<sequence length="145" mass="15630">MPTAQLLPPPAPPPPERVADADITAAIEMLLATKKGLIAHLIAVHTREGIVVLTGSTDNLLARQRAEEITLAVRPADVPDAELQHAGARALFVAYWALGHEIRREKFAPKTDAAIGAAVRAPLQRFRYPFPDSGALIFSPLFSLL</sequence>
<evidence type="ECO:0000313" key="2">
    <source>
        <dbReference type="EMBL" id="GAA3991746.1"/>
    </source>
</evidence>
<dbReference type="Proteomes" id="UP001501556">
    <property type="component" value="Unassembled WGS sequence"/>
</dbReference>
<accession>A0ABP7R319</accession>
<dbReference type="Pfam" id="PF04972">
    <property type="entry name" value="BON"/>
    <property type="match status" value="1"/>
</dbReference>
<feature type="domain" description="BON" evidence="1">
    <location>
        <begin position="19"/>
        <end position="87"/>
    </location>
</feature>
<dbReference type="InterPro" id="IPR007055">
    <property type="entry name" value="BON_dom"/>
</dbReference>
<dbReference type="EMBL" id="BAABDI010000045">
    <property type="protein sequence ID" value="GAA3991746.1"/>
    <property type="molecule type" value="Genomic_DNA"/>
</dbReference>
<organism evidence="2 3">
    <name type="scientific">Hymenobacter antarcticus</name>
    <dbReference type="NCBI Taxonomy" id="486270"/>
    <lineage>
        <taxon>Bacteria</taxon>
        <taxon>Pseudomonadati</taxon>
        <taxon>Bacteroidota</taxon>
        <taxon>Cytophagia</taxon>
        <taxon>Cytophagales</taxon>
        <taxon>Hymenobacteraceae</taxon>
        <taxon>Hymenobacter</taxon>
    </lineage>
</organism>
<keyword evidence="3" id="KW-1185">Reference proteome</keyword>
<name>A0ABP7R319_9BACT</name>
<protein>
    <recommendedName>
        <fullName evidence="1">BON domain-containing protein</fullName>
    </recommendedName>
</protein>
<dbReference type="RefSeq" id="WP_345127329.1">
    <property type="nucleotide sequence ID" value="NZ_BAABDI010000045.1"/>
</dbReference>